<protein>
    <recommendedName>
        <fullName evidence="3">Peptidase M12B domain-containing protein</fullName>
    </recommendedName>
</protein>
<comment type="caution">
    <text evidence="4">The sequence shown here is derived from an EMBL/GenBank/DDBJ whole genome shotgun (WGS) entry which is preliminary data.</text>
</comment>
<dbReference type="InterPro" id="IPR001590">
    <property type="entry name" value="Peptidase_M12B"/>
</dbReference>
<dbReference type="Pfam" id="PF01421">
    <property type="entry name" value="Reprolysin"/>
    <property type="match status" value="1"/>
</dbReference>
<sequence>MEITSQPTFDREHKISKIVNYQEGLYKSNRSIKAMKFSLFSEAFSKQNETGVLENLSPLGSIINQTSKLAQTAVRKTVKSTEKVPGVSYFVVETQVLLDSVLEDAIKQSAINITAYLGIFFHTINHIYANSYASDESFPTIEFQVSNFATLSKTIEEKIFKSQSYNGDNIVDIEMVLKRIRNYGKRTNGKYDKYDHTILLTGRDLYRKVNDMFEPDVLGVAYLRGACTKSDDEKYESFSVVEDIGGHFLGVYPVVHEFAHNFGVKHDSKKKHCSAAEGFIMSPSTLRTENMFQFSSCSLESMKEFLLSSKSKCLAKTTVKPAIPPNQFKEFPGDHYNMSDLCEYFARINYNEAGRVFVNPSKSPSYLCKQLSCKITISTNKKIVFEPPFAPGENIRCGYYGEGRCINGECVESQREP</sequence>
<keyword evidence="1" id="KW-0645">Protease</keyword>
<dbReference type="Gene3D" id="3.40.1620.60">
    <property type="match status" value="1"/>
</dbReference>
<proteinExistence type="predicted"/>
<gene>
    <name evidence="4" type="ORF">ODALV1_LOCUS5154</name>
</gene>
<dbReference type="InterPro" id="IPR024079">
    <property type="entry name" value="MetalloPept_cat_dom_sf"/>
</dbReference>
<feature type="active site" evidence="2">
    <location>
        <position position="257"/>
    </location>
</feature>
<dbReference type="EMBL" id="CAXLJM020000015">
    <property type="protein sequence ID" value="CAL8082233.1"/>
    <property type="molecule type" value="Genomic_DNA"/>
</dbReference>
<evidence type="ECO:0000256" key="1">
    <source>
        <dbReference type="ARBA" id="ARBA00023049"/>
    </source>
</evidence>
<feature type="binding site" evidence="2">
    <location>
        <position position="266"/>
    </location>
    <ligand>
        <name>Zn(2+)</name>
        <dbReference type="ChEBI" id="CHEBI:29105"/>
        <note>catalytic</note>
    </ligand>
</feature>
<evidence type="ECO:0000313" key="4">
    <source>
        <dbReference type="EMBL" id="CAL8082233.1"/>
    </source>
</evidence>
<dbReference type="SUPFAM" id="SSF55486">
    <property type="entry name" value="Metalloproteases ('zincins'), catalytic domain"/>
    <property type="match status" value="1"/>
</dbReference>
<evidence type="ECO:0000313" key="5">
    <source>
        <dbReference type="Proteomes" id="UP001642540"/>
    </source>
</evidence>
<feature type="domain" description="Peptidase M12B" evidence="3">
    <location>
        <begin position="90"/>
        <end position="318"/>
    </location>
</feature>
<organism evidence="4 5">
    <name type="scientific">Orchesella dallaii</name>
    <dbReference type="NCBI Taxonomy" id="48710"/>
    <lineage>
        <taxon>Eukaryota</taxon>
        <taxon>Metazoa</taxon>
        <taxon>Ecdysozoa</taxon>
        <taxon>Arthropoda</taxon>
        <taxon>Hexapoda</taxon>
        <taxon>Collembola</taxon>
        <taxon>Entomobryomorpha</taxon>
        <taxon>Entomobryoidea</taxon>
        <taxon>Orchesellidae</taxon>
        <taxon>Orchesellinae</taxon>
        <taxon>Orchesella</taxon>
    </lineage>
</organism>
<dbReference type="Proteomes" id="UP001642540">
    <property type="component" value="Unassembled WGS sequence"/>
</dbReference>
<keyword evidence="5" id="KW-1185">Reference proteome</keyword>
<keyword evidence="2" id="KW-0479">Metal-binding</keyword>
<keyword evidence="2" id="KW-0862">Zinc</keyword>
<evidence type="ECO:0000259" key="3">
    <source>
        <dbReference type="PROSITE" id="PS50215"/>
    </source>
</evidence>
<dbReference type="PANTHER" id="PTHR11905">
    <property type="entry name" value="ADAM A DISINTEGRIN AND METALLOPROTEASE DOMAIN"/>
    <property type="match status" value="1"/>
</dbReference>
<dbReference type="PANTHER" id="PTHR11905:SF159">
    <property type="entry name" value="ADAM METALLOPROTEASE"/>
    <property type="match status" value="1"/>
</dbReference>
<comment type="caution">
    <text evidence="2">Lacks conserved residue(s) required for the propagation of feature annotation.</text>
</comment>
<accession>A0ABP1PYB6</accession>
<keyword evidence="1" id="KW-0482">Metalloprotease</keyword>
<feature type="binding site" evidence="2">
    <location>
        <position position="256"/>
    </location>
    <ligand>
        <name>Zn(2+)</name>
        <dbReference type="ChEBI" id="CHEBI:29105"/>
        <note>catalytic</note>
    </ligand>
</feature>
<dbReference type="PROSITE" id="PS50215">
    <property type="entry name" value="ADAM_MEPRO"/>
    <property type="match status" value="1"/>
</dbReference>
<dbReference type="Gene3D" id="3.40.390.10">
    <property type="entry name" value="Collagenase (Catalytic Domain)"/>
    <property type="match status" value="1"/>
</dbReference>
<feature type="binding site" evidence="2">
    <location>
        <position position="260"/>
    </location>
    <ligand>
        <name>Zn(2+)</name>
        <dbReference type="ChEBI" id="CHEBI:29105"/>
        <note>catalytic</note>
    </ligand>
</feature>
<reference evidence="4 5" key="1">
    <citation type="submission" date="2024-08" db="EMBL/GenBank/DDBJ databases">
        <authorList>
            <person name="Cucini C."/>
            <person name="Frati F."/>
        </authorList>
    </citation>
    <scope>NUCLEOTIDE SEQUENCE [LARGE SCALE GENOMIC DNA]</scope>
</reference>
<evidence type="ECO:0000256" key="2">
    <source>
        <dbReference type="PROSITE-ProRule" id="PRU00276"/>
    </source>
</evidence>
<keyword evidence="1" id="KW-0378">Hydrolase</keyword>
<name>A0ABP1PYB6_9HEXA</name>